<evidence type="ECO:0000256" key="3">
    <source>
        <dbReference type="ARBA" id="ARBA00006958"/>
    </source>
</evidence>
<dbReference type="GeneTree" id="ENSGT00940000164115"/>
<keyword evidence="5" id="KW-0479">Metal-binding</keyword>
<feature type="domain" description="DDE Tnp4" evidence="8">
    <location>
        <begin position="227"/>
        <end position="391"/>
    </location>
</feature>
<evidence type="ECO:0000256" key="7">
    <source>
        <dbReference type="ARBA" id="ARBA00023242"/>
    </source>
</evidence>
<evidence type="ECO:0000313" key="10">
    <source>
        <dbReference type="Proteomes" id="UP000694569"/>
    </source>
</evidence>
<comment type="subcellular location">
    <subcellularLocation>
        <location evidence="2">Nucleus</location>
    </subcellularLocation>
</comment>
<dbReference type="Ensembl" id="ENSLLET00000001547.1">
    <property type="protein sequence ID" value="ENSLLEP00000001473.1"/>
    <property type="gene ID" value="ENSLLEG00000000965.1"/>
</dbReference>
<dbReference type="GO" id="GO:0004518">
    <property type="term" value="F:nuclease activity"/>
    <property type="evidence" value="ECO:0007669"/>
    <property type="project" value="UniProtKB-KW"/>
</dbReference>
<dbReference type="AlphaFoldDB" id="A0A8C5LKH2"/>
<dbReference type="PANTHER" id="PTHR22930:SF269">
    <property type="entry name" value="NUCLEASE HARBI1-LIKE PROTEIN"/>
    <property type="match status" value="1"/>
</dbReference>
<evidence type="ECO:0000256" key="2">
    <source>
        <dbReference type="ARBA" id="ARBA00004123"/>
    </source>
</evidence>
<sequence length="450" mass="51926">MTEEMVDVRRCVNFDARLKNVNFVSWGKKKLGWHKINFNKVEDNYVLKKKKRVVVRCLLQDGRERCSSVYSAYSQKLKKKRKWWVHPINSLRDTHGHFHTLYKPLREGDPVKFFNYLRMSIVSIDELLASVKKPLTKMDTKMRGAISPEEMLVITLRYLASGCSLQDLHFNFRIGRTTAGKVVQKVCQTIWDTLKEKCIPTPNESTWADIVEGFQDRANFPNCLGAVDGKHIRVVKPELSGSQYMNYKHFFSIGLLAVADANYRFTYVEIGSYGKDSDSTIFQNSTLWQQIRSNSLNIPKPKMLPGTDIAVPFAFVGDEAFALSTNLLRPYGGRQLSDKKRIFNYRLSRARRYVECSFGILSNKWRILHRPLDVNVDFAVDIVKSCCVLHNFIRDRDGYNFSDSLSILGLEDHDDTDRCPVNRSLNRFRDALANYFCTASGQVPWQLGRI</sequence>
<dbReference type="GO" id="GO:0046872">
    <property type="term" value="F:metal ion binding"/>
    <property type="evidence" value="ECO:0007669"/>
    <property type="project" value="UniProtKB-KW"/>
</dbReference>
<dbReference type="Pfam" id="PF13359">
    <property type="entry name" value="DDE_Tnp_4"/>
    <property type="match status" value="1"/>
</dbReference>
<organism evidence="9 10">
    <name type="scientific">Leptobrachium leishanense</name>
    <name type="common">Leishan spiny toad</name>
    <dbReference type="NCBI Taxonomy" id="445787"/>
    <lineage>
        <taxon>Eukaryota</taxon>
        <taxon>Metazoa</taxon>
        <taxon>Chordata</taxon>
        <taxon>Craniata</taxon>
        <taxon>Vertebrata</taxon>
        <taxon>Euteleostomi</taxon>
        <taxon>Amphibia</taxon>
        <taxon>Batrachia</taxon>
        <taxon>Anura</taxon>
        <taxon>Pelobatoidea</taxon>
        <taxon>Megophryidae</taxon>
        <taxon>Leptobrachium</taxon>
    </lineage>
</organism>
<comment type="similarity">
    <text evidence="3">Belongs to the HARBI1 family.</text>
</comment>
<name>A0A8C5LKH2_9ANUR</name>
<reference evidence="9" key="1">
    <citation type="submission" date="2025-08" db="UniProtKB">
        <authorList>
            <consortium name="Ensembl"/>
        </authorList>
    </citation>
    <scope>IDENTIFICATION</scope>
</reference>
<evidence type="ECO:0000259" key="8">
    <source>
        <dbReference type="Pfam" id="PF13359"/>
    </source>
</evidence>
<dbReference type="InterPro" id="IPR027806">
    <property type="entry name" value="HARBI1_dom"/>
</dbReference>
<dbReference type="OrthoDB" id="10061326at2759"/>
<accession>A0A8C5LKH2</accession>
<dbReference type="PANTHER" id="PTHR22930">
    <property type="match status" value="1"/>
</dbReference>
<dbReference type="GO" id="GO:0005634">
    <property type="term" value="C:nucleus"/>
    <property type="evidence" value="ECO:0007669"/>
    <property type="project" value="UniProtKB-SubCell"/>
</dbReference>
<proteinExistence type="inferred from homology"/>
<evidence type="ECO:0000256" key="5">
    <source>
        <dbReference type="ARBA" id="ARBA00022723"/>
    </source>
</evidence>
<comment type="cofactor">
    <cofactor evidence="1">
        <name>a divalent metal cation</name>
        <dbReference type="ChEBI" id="CHEBI:60240"/>
    </cofactor>
</comment>
<evidence type="ECO:0000313" key="9">
    <source>
        <dbReference type="Ensembl" id="ENSLLEP00000001473.1"/>
    </source>
</evidence>
<evidence type="ECO:0000256" key="1">
    <source>
        <dbReference type="ARBA" id="ARBA00001968"/>
    </source>
</evidence>
<keyword evidence="6" id="KW-0378">Hydrolase</keyword>
<keyword evidence="10" id="KW-1185">Reference proteome</keyword>
<evidence type="ECO:0000256" key="4">
    <source>
        <dbReference type="ARBA" id="ARBA00022722"/>
    </source>
</evidence>
<evidence type="ECO:0000256" key="6">
    <source>
        <dbReference type="ARBA" id="ARBA00022801"/>
    </source>
</evidence>
<keyword evidence="7" id="KW-0539">Nucleus</keyword>
<dbReference type="InterPro" id="IPR045249">
    <property type="entry name" value="HARBI1-like"/>
</dbReference>
<dbReference type="GO" id="GO:0016787">
    <property type="term" value="F:hydrolase activity"/>
    <property type="evidence" value="ECO:0007669"/>
    <property type="project" value="UniProtKB-KW"/>
</dbReference>
<protein>
    <recommendedName>
        <fullName evidence="8">DDE Tnp4 domain-containing protein</fullName>
    </recommendedName>
</protein>
<reference evidence="9" key="2">
    <citation type="submission" date="2025-09" db="UniProtKB">
        <authorList>
            <consortium name="Ensembl"/>
        </authorList>
    </citation>
    <scope>IDENTIFICATION</scope>
</reference>
<keyword evidence="4" id="KW-0540">Nuclease</keyword>
<dbReference type="Proteomes" id="UP000694569">
    <property type="component" value="Unplaced"/>
</dbReference>